<keyword evidence="12" id="KW-1185">Reference proteome</keyword>
<comment type="cofactor">
    <cofactor evidence="1">
        <name>Zn(2+)</name>
        <dbReference type="ChEBI" id="CHEBI:29105"/>
    </cofactor>
</comment>
<accession>A0A2R5GWL4</accession>
<evidence type="ECO:0000256" key="5">
    <source>
        <dbReference type="ARBA" id="ARBA00022726"/>
    </source>
</evidence>
<dbReference type="OrthoDB" id="272271at2759"/>
<proteinExistence type="inferred from homology"/>
<evidence type="ECO:0000256" key="8">
    <source>
        <dbReference type="ARBA" id="ARBA00023080"/>
    </source>
</evidence>
<evidence type="ECO:0000256" key="7">
    <source>
        <dbReference type="ARBA" id="ARBA00022833"/>
    </source>
</evidence>
<dbReference type="SUPFAM" id="SSF51556">
    <property type="entry name" value="Metallo-dependent hydrolases"/>
    <property type="match status" value="1"/>
</dbReference>
<evidence type="ECO:0000256" key="3">
    <source>
        <dbReference type="ARBA" id="ARBA00006676"/>
    </source>
</evidence>
<sequence>MSSSKVQDLEAFVRTLPKAELHAHLHGSVREDTLRALGCTGFVAQGRTLEECFALFATIHDAVQDVNAVRRVAEDVVRDFAQDNVRYLELRSTPRATAHMTKHEYLVTVADAVRTAGAKHDVLVRLLVSLDRARDPSDANDSLDVVKALPAHAKAMIVGVDLSGNPTKGRFADFVPALTRARSELGLKVTIHCGEVHDDNEVAEILAFAPDRLGHALHVPASLRAKGLPVVECCPTSNIKTLALDALHEHPVLPPVDWAHLVVCTDDAGVFETSLTKEMTMVAHEFRLSRDQIAQLTRAPLRHAFAHPKDIRSLEMRLWPSQTSSSSSRL</sequence>
<evidence type="ECO:0000256" key="4">
    <source>
        <dbReference type="ARBA" id="ARBA00022723"/>
    </source>
</evidence>
<evidence type="ECO:0000256" key="2">
    <source>
        <dbReference type="ARBA" id="ARBA00005058"/>
    </source>
</evidence>
<dbReference type="GO" id="GO:0006166">
    <property type="term" value="P:purine ribonucleoside salvage"/>
    <property type="evidence" value="ECO:0007669"/>
    <property type="project" value="UniProtKB-KW"/>
</dbReference>
<keyword evidence="6" id="KW-0378">Hydrolase</keyword>
<evidence type="ECO:0000313" key="12">
    <source>
        <dbReference type="Proteomes" id="UP000241890"/>
    </source>
</evidence>
<dbReference type="EMBL" id="BEYU01000131">
    <property type="protein sequence ID" value="GBG32801.1"/>
    <property type="molecule type" value="Genomic_DNA"/>
</dbReference>
<dbReference type="PANTHER" id="PTHR11409">
    <property type="entry name" value="ADENOSINE DEAMINASE"/>
    <property type="match status" value="1"/>
</dbReference>
<comment type="similarity">
    <text evidence="3">Belongs to the metallo-dependent hydrolases superfamily. Adenosine and AMP deaminases family.</text>
</comment>
<dbReference type="Pfam" id="PF00962">
    <property type="entry name" value="A_deaminase"/>
    <property type="match status" value="1"/>
</dbReference>
<comment type="catalytic activity">
    <reaction evidence="9">
        <text>N(6)-methyl-AMP + H2O + H(+) = IMP + methylamine</text>
        <dbReference type="Rhea" id="RHEA:16001"/>
        <dbReference type="ChEBI" id="CHEBI:15377"/>
        <dbReference type="ChEBI" id="CHEBI:15378"/>
        <dbReference type="ChEBI" id="CHEBI:58053"/>
        <dbReference type="ChEBI" id="CHEBI:59338"/>
        <dbReference type="ChEBI" id="CHEBI:144842"/>
    </reaction>
    <physiologicalReaction direction="left-to-right" evidence="9">
        <dbReference type="Rhea" id="RHEA:16002"/>
    </physiologicalReaction>
</comment>
<feature type="domain" description="Adenosine deaminase" evidence="10">
    <location>
        <begin position="17"/>
        <end position="312"/>
    </location>
</feature>
<dbReference type="PANTHER" id="PTHR11409:SF42">
    <property type="entry name" value="ADENOSINE DEAMINASE-LIKE PROTEIN"/>
    <property type="match status" value="1"/>
</dbReference>
<comment type="caution">
    <text evidence="11">The sequence shown here is derived from an EMBL/GenBank/DDBJ whole genome shotgun (WGS) entry which is preliminary data.</text>
</comment>
<dbReference type="GO" id="GO:0004000">
    <property type="term" value="F:adenosine deaminase activity"/>
    <property type="evidence" value="ECO:0007669"/>
    <property type="project" value="TreeGrafter"/>
</dbReference>
<name>A0A2R5GWL4_9STRA</name>
<dbReference type="Proteomes" id="UP000241890">
    <property type="component" value="Unassembled WGS sequence"/>
</dbReference>
<dbReference type="GO" id="GO:0046103">
    <property type="term" value="P:inosine biosynthetic process"/>
    <property type="evidence" value="ECO:0007669"/>
    <property type="project" value="TreeGrafter"/>
</dbReference>
<dbReference type="AlphaFoldDB" id="A0A2R5GWL4"/>
<comment type="pathway">
    <text evidence="2">Purine metabolism; purine nucleoside salvage.</text>
</comment>
<keyword evidence="7" id="KW-0862">Zinc</keyword>
<evidence type="ECO:0000259" key="10">
    <source>
        <dbReference type="Pfam" id="PF00962"/>
    </source>
</evidence>
<dbReference type="GO" id="GO:0009117">
    <property type="term" value="P:nucleotide metabolic process"/>
    <property type="evidence" value="ECO:0007669"/>
    <property type="project" value="UniProtKB-KW"/>
</dbReference>
<dbReference type="InterPro" id="IPR001365">
    <property type="entry name" value="A_deaminase_dom"/>
</dbReference>
<evidence type="ECO:0000313" key="11">
    <source>
        <dbReference type="EMBL" id="GBG32801.1"/>
    </source>
</evidence>
<evidence type="ECO:0000256" key="9">
    <source>
        <dbReference type="ARBA" id="ARBA00048787"/>
    </source>
</evidence>
<dbReference type="InParanoid" id="A0A2R5GWL4"/>
<evidence type="ECO:0000256" key="1">
    <source>
        <dbReference type="ARBA" id="ARBA00001947"/>
    </source>
</evidence>
<organism evidence="11 12">
    <name type="scientific">Hondaea fermentalgiana</name>
    <dbReference type="NCBI Taxonomy" id="2315210"/>
    <lineage>
        <taxon>Eukaryota</taxon>
        <taxon>Sar</taxon>
        <taxon>Stramenopiles</taxon>
        <taxon>Bigyra</taxon>
        <taxon>Labyrinthulomycetes</taxon>
        <taxon>Thraustochytrida</taxon>
        <taxon>Thraustochytriidae</taxon>
        <taxon>Hondaea</taxon>
    </lineage>
</organism>
<dbReference type="FunCoup" id="A0A2R5GWL4">
    <property type="interactions" value="28"/>
</dbReference>
<dbReference type="GO" id="GO:0006154">
    <property type="term" value="P:adenosine catabolic process"/>
    <property type="evidence" value="ECO:0007669"/>
    <property type="project" value="TreeGrafter"/>
</dbReference>
<protein>
    <submittedName>
        <fullName evidence="11">Adenosine deaminase-like protein</fullName>
    </submittedName>
</protein>
<dbReference type="InterPro" id="IPR006330">
    <property type="entry name" value="Ado/ade_deaminase"/>
</dbReference>
<keyword evidence="5" id="KW-0660">Purine salvage</keyword>
<evidence type="ECO:0000256" key="6">
    <source>
        <dbReference type="ARBA" id="ARBA00022801"/>
    </source>
</evidence>
<gene>
    <name evidence="11" type="ORF">FCC1311_090262</name>
</gene>
<dbReference type="GO" id="GO:0046872">
    <property type="term" value="F:metal ion binding"/>
    <property type="evidence" value="ECO:0007669"/>
    <property type="project" value="UniProtKB-KW"/>
</dbReference>
<keyword evidence="8" id="KW-0546">Nucleotide metabolism</keyword>
<dbReference type="InterPro" id="IPR032466">
    <property type="entry name" value="Metal_Hydrolase"/>
</dbReference>
<dbReference type="UniPathway" id="UPA00606"/>
<reference evidence="11 12" key="1">
    <citation type="submission" date="2017-12" db="EMBL/GenBank/DDBJ databases">
        <title>Sequencing, de novo assembly and annotation of complete genome of a new Thraustochytrid species, strain FCC1311.</title>
        <authorList>
            <person name="Sedici K."/>
            <person name="Godart F."/>
            <person name="Aiese Cigliano R."/>
            <person name="Sanseverino W."/>
            <person name="Barakat M."/>
            <person name="Ortet P."/>
            <person name="Marechal E."/>
            <person name="Cagnac O."/>
            <person name="Amato A."/>
        </authorList>
    </citation>
    <scope>NUCLEOTIDE SEQUENCE [LARGE SCALE GENOMIC DNA]</scope>
</reference>
<keyword evidence="4" id="KW-0479">Metal-binding</keyword>
<dbReference type="Gene3D" id="3.20.20.140">
    <property type="entry name" value="Metal-dependent hydrolases"/>
    <property type="match status" value="1"/>
</dbReference>